<comment type="caution">
    <text evidence="1">The sequence shown here is derived from an EMBL/GenBank/DDBJ whole genome shotgun (WGS) entry which is preliminary data.</text>
</comment>
<proteinExistence type="predicted"/>
<protein>
    <submittedName>
        <fullName evidence="1">Uncharacterized protein</fullName>
    </submittedName>
</protein>
<reference evidence="1" key="1">
    <citation type="submission" date="2021-03" db="EMBL/GenBank/DDBJ databases">
        <title>Molecular epidemiology and mechanisms of colistin and carbapenem resistance in Enterobacteriaceae from clinical isolates, the environment and porcine samples in Pretoria, South Africa.</title>
        <authorList>
            <person name="Bogoshi D."/>
            <person name="Mbelle N.M."/>
            <person name="Naidoo V."/>
            <person name="Osei Sekyere J."/>
        </authorList>
    </citation>
    <scope>NUCLEOTIDE SEQUENCE</scope>
    <source>
        <strain evidence="1">C034</strain>
    </source>
</reference>
<accession>A0A939NTH3</accession>
<dbReference type="Proteomes" id="UP000664620">
    <property type="component" value="Unassembled WGS sequence"/>
</dbReference>
<dbReference type="EMBL" id="JAGETO010000066">
    <property type="protein sequence ID" value="MBO2029405.1"/>
    <property type="molecule type" value="Genomic_DNA"/>
</dbReference>
<evidence type="ECO:0000313" key="2">
    <source>
        <dbReference type="Proteomes" id="UP000664620"/>
    </source>
</evidence>
<gene>
    <name evidence="1" type="ORF">J4734_17445</name>
</gene>
<sequence>MDHQPPRLLPAGQRRRQLFSLPLYRTRNPIRQALTKSLFFILSLTRFFQYTSPVGHGGGVKRRLCSTGGIAILTCLCCPSRPDIRNLL</sequence>
<name>A0A939NTH3_KLEPN</name>
<evidence type="ECO:0000313" key="1">
    <source>
        <dbReference type="EMBL" id="MBO2029405.1"/>
    </source>
</evidence>
<organism evidence="1 2">
    <name type="scientific">Klebsiella pneumoniae</name>
    <dbReference type="NCBI Taxonomy" id="573"/>
    <lineage>
        <taxon>Bacteria</taxon>
        <taxon>Pseudomonadati</taxon>
        <taxon>Pseudomonadota</taxon>
        <taxon>Gammaproteobacteria</taxon>
        <taxon>Enterobacterales</taxon>
        <taxon>Enterobacteriaceae</taxon>
        <taxon>Klebsiella/Raoultella group</taxon>
        <taxon>Klebsiella</taxon>
        <taxon>Klebsiella pneumoniae complex</taxon>
    </lineage>
</organism>
<dbReference type="AlphaFoldDB" id="A0A939NTH3"/>